<dbReference type="Proteomes" id="UP000019202">
    <property type="component" value="Unassembled WGS sequence"/>
</dbReference>
<name>W1J624_9GAMM</name>
<organism evidence="1 2">
    <name type="scientific">Xenorhabdus szentirmaii DSM 16338</name>
    <dbReference type="NCBI Taxonomy" id="1427518"/>
    <lineage>
        <taxon>Bacteria</taxon>
        <taxon>Pseudomonadati</taxon>
        <taxon>Pseudomonadota</taxon>
        <taxon>Gammaproteobacteria</taxon>
        <taxon>Enterobacterales</taxon>
        <taxon>Morganellaceae</taxon>
        <taxon>Xenorhabdus</taxon>
    </lineage>
</organism>
<sequence length="123" mass="13742">MADWDLKHMHMTFINNTDFSFTLGNFGINMKEGTVDPYPPDSIGSHETVTINARSTSLVMGLEGTITYYAQGNNGRMDIYIDMPIFGGNTFTVTFYELSDLTYTAENTTGKLKSNPIVTIKHK</sequence>
<dbReference type="GeneID" id="97126644"/>
<comment type="caution">
    <text evidence="1">The sequence shown here is derived from an EMBL/GenBank/DDBJ whole genome shotgun (WGS) entry which is preliminary data.</text>
</comment>
<keyword evidence="2" id="KW-1185">Reference proteome</keyword>
<evidence type="ECO:0000313" key="1">
    <source>
        <dbReference type="EMBL" id="CDL85498.1"/>
    </source>
</evidence>
<dbReference type="Gene3D" id="2.60.270.50">
    <property type="match status" value="1"/>
</dbReference>
<gene>
    <name evidence="1" type="ORF">XSR1_80004</name>
</gene>
<accession>W1J624</accession>
<protein>
    <submittedName>
        <fullName evidence="1">Uncharacterized protein</fullName>
    </submittedName>
</protein>
<dbReference type="EMBL" id="CBXF010000143">
    <property type="protein sequence ID" value="CDL85498.1"/>
    <property type="molecule type" value="Genomic_DNA"/>
</dbReference>
<reference evidence="1" key="1">
    <citation type="submission" date="2013-11" db="EMBL/GenBank/DDBJ databases">
        <title>Draft genome sequence and annotation of the entomopathogenic bacteria, Xenorhabdus cabanillasi strain JM26 and Xenorhabdus szentirmai strain DSM 16338.</title>
        <authorList>
            <person name="Gualtieri M."/>
            <person name="Ogier J.C."/>
            <person name="Pages S."/>
            <person name="Givaudan A."/>
            <person name="Gaudriault S."/>
        </authorList>
    </citation>
    <scope>NUCLEOTIDE SEQUENCE [LARGE SCALE GENOMIC DNA]</scope>
    <source>
        <strain evidence="1">DSM 16338</strain>
    </source>
</reference>
<proteinExistence type="predicted"/>
<dbReference type="AlphaFoldDB" id="W1J624"/>
<dbReference type="RefSeq" id="WP_038241853.1">
    <property type="nucleotide sequence ID" value="NZ_CAWLWS010000143.1"/>
</dbReference>
<evidence type="ECO:0000313" key="2">
    <source>
        <dbReference type="Proteomes" id="UP000019202"/>
    </source>
</evidence>